<feature type="compositionally biased region" description="Polar residues" evidence="1">
    <location>
        <begin position="480"/>
        <end position="494"/>
    </location>
</feature>
<feature type="region of interest" description="Disordered" evidence="1">
    <location>
        <begin position="632"/>
        <end position="652"/>
    </location>
</feature>
<feature type="region of interest" description="Disordered" evidence="1">
    <location>
        <begin position="437"/>
        <end position="499"/>
    </location>
</feature>
<reference evidence="2 3" key="1">
    <citation type="submission" date="2014-02" db="EMBL/GenBank/DDBJ databases">
        <title>Transposable element dynamics among asymbiotic and ectomycorrhizal Amanita fungi.</title>
        <authorList>
            <consortium name="DOE Joint Genome Institute"/>
            <person name="Hess J."/>
            <person name="Skrede I."/>
            <person name="Wolfe B."/>
            <person name="LaButti K."/>
            <person name="Ohm R.A."/>
            <person name="Grigoriev I.V."/>
            <person name="Pringle A."/>
        </authorList>
    </citation>
    <scope>NUCLEOTIDE SEQUENCE [LARGE SCALE GENOMIC DNA]</scope>
    <source>
        <strain evidence="2 3">SKay4041</strain>
    </source>
</reference>
<organism evidence="2 3">
    <name type="scientific">Amanita thiersii Skay4041</name>
    <dbReference type="NCBI Taxonomy" id="703135"/>
    <lineage>
        <taxon>Eukaryota</taxon>
        <taxon>Fungi</taxon>
        <taxon>Dikarya</taxon>
        <taxon>Basidiomycota</taxon>
        <taxon>Agaricomycotina</taxon>
        <taxon>Agaricomycetes</taxon>
        <taxon>Agaricomycetidae</taxon>
        <taxon>Agaricales</taxon>
        <taxon>Pluteineae</taxon>
        <taxon>Amanitaceae</taxon>
        <taxon>Amanita</taxon>
    </lineage>
</organism>
<accession>A0A2A9NLP4</accession>
<protein>
    <submittedName>
        <fullName evidence="2">Uncharacterized protein</fullName>
    </submittedName>
</protein>
<gene>
    <name evidence="2" type="ORF">AMATHDRAFT_40434</name>
</gene>
<keyword evidence="3" id="KW-1185">Reference proteome</keyword>
<dbReference type="AlphaFoldDB" id="A0A2A9NLP4"/>
<name>A0A2A9NLP4_9AGAR</name>
<evidence type="ECO:0000256" key="1">
    <source>
        <dbReference type="SAM" id="MobiDB-lite"/>
    </source>
</evidence>
<dbReference type="Proteomes" id="UP000242287">
    <property type="component" value="Unassembled WGS sequence"/>
</dbReference>
<feature type="compositionally biased region" description="Low complexity" evidence="1">
    <location>
        <begin position="199"/>
        <end position="215"/>
    </location>
</feature>
<proteinExistence type="predicted"/>
<dbReference type="OrthoDB" id="3055857at2759"/>
<sequence length="762" mass="83533">MPKPVITYMRKKNASRLQEHEVNADKDSPATIMNPIKRSRARSIALQCANISKKPRTLNNVLEEIAFQTPCPSTLSESQVFKLQCSKGLTLSPDHQFSPVPVALNSSRFPSSVVDTTSRKLASTHSRSRLLKENMKHKTMTFPSVLRSRTSSRSRPHHKLKATLTKQGLSSPPHLQDNQKSYMNQDFGPALNPTSALASPFSSRPPSTSSSPKGSANTGTLLCSGCERTSLNPKSRMRRGLDITCNSLQIHSTTTSPIRLSPLDASVRGESYTHVTSRRPSVPTSSRPYFGFWPRSLPQKPNTSSDDFPRANVPGTSPFAATMHKEATELSLYDLDSSHISREKWTWSDAPVNFNRPPSQLSFNSDFFNDVQGVSTPLRGDRIRGDHSDLIAWDTNADVGSCKINSVAASPRVYSRNVSNTINSCFSSRSWTTDSIISTPSEYGRPGKDGPACRDESPSLDSDDDWSGSDDSNGNENSSTISSNFTIEGQNPFTPSKPDACDITHREAVAQTAWLEALNSAFCHLDLSVAIAETKNNVSQYNNISPSRTDEINQETTTNSSVKQLSCSKVQKAGRNRRGTIRASEIYHPKQVQPLARRNRSGTIVGSSAIGRTRSGTVTRPISPLGSVVSTSNETYSEVDPSASPSIKNQHTGEVDNAKSALLLDLHDELDILGDKWQGEDWEPWNVAEPVSPVVHRKPGKSSRLLRTVRSLPLQKRMSLEVTSNSISENILEKDGSDDELLLKPGSTGIPNSNITDTFLND</sequence>
<evidence type="ECO:0000313" key="2">
    <source>
        <dbReference type="EMBL" id="PFH51008.1"/>
    </source>
</evidence>
<feature type="compositionally biased region" description="Basic residues" evidence="1">
    <location>
        <begin position="150"/>
        <end position="161"/>
    </location>
</feature>
<feature type="compositionally biased region" description="Low complexity" evidence="1">
    <location>
        <begin position="469"/>
        <end position="479"/>
    </location>
</feature>
<evidence type="ECO:0000313" key="3">
    <source>
        <dbReference type="Proteomes" id="UP000242287"/>
    </source>
</evidence>
<dbReference type="EMBL" id="KZ301993">
    <property type="protein sequence ID" value="PFH51008.1"/>
    <property type="molecule type" value="Genomic_DNA"/>
</dbReference>
<feature type="compositionally biased region" description="Basic and acidic residues" evidence="1">
    <location>
        <begin position="445"/>
        <end position="457"/>
    </location>
</feature>
<feature type="region of interest" description="Disordered" evidence="1">
    <location>
        <begin position="137"/>
        <end position="219"/>
    </location>
</feature>